<accession>A0A251R4I1</accession>
<proteinExistence type="predicted"/>
<name>A0A251R4I1_PRUPE</name>
<feature type="compositionally biased region" description="Polar residues" evidence="1">
    <location>
        <begin position="1"/>
        <end position="13"/>
    </location>
</feature>
<feature type="region of interest" description="Disordered" evidence="1">
    <location>
        <begin position="88"/>
        <end position="108"/>
    </location>
</feature>
<feature type="region of interest" description="Disordered" evidence="1">
    <location>
        <begin position="1"/>
        <end position="21"/>
    </location>
</feature>
<evidence type="ECO:0000256" key="1">
    <source>
        <dbReference type="SAM" id="MobiDB-lite"/>
    </source>
</evidence>
<organism evidence="2 3">
    <name type="scientific">Prunus persica</name>
    <name type="common">Peach</name>
    <name type="synonym">Amygdalus persica</name>
    <dbReference type="NCBI Taxonomy" id="3760"/>
    <lineage>
        <taxon>Eukaryota</taxon>
        <taxon>Viridiplantae</taxon>
        <taxon>Streptophyta</taxon>
        <taxon>Embryophyta</taxon>
        <taxon>Tracheophyta</taxon>
        <taxon>Spermatophyta</taxon>
        <taxon>Magnoliopsida</taxon>
        <taxon>eudicotyledons</taxon>
        <taxon>Gunneridae</taxon>
        <taxon>Pentapetalae</taxon>
        <taxon>rosids</taxon>
        <taxon>fabids</taxon>
        <taxon>Rosales</taxon>
        <taxon>Rosaceae</taxon>
        <taxon>Amygdaloideae</taxon>
        <taxon>Amygdaleae</taxon>
        <taxon>Prunus</taxon>
    </lineage>
</organism>
<evidence type="ECO:0000313" key="2">
    <source>
        <dbReference type="EMBL" id="ONI30959.1"/>
    </source>
</evidence>
<evidence type="ECO:0000313" key="3">
    <source>
        <dbReference type="Proteomes" id="UP000006882"/>
    </source>
</evidence>
<dbReference type="Gramene" id="ONI30959">
    <property type="protein sequence ID" value="ONI30959"/>
    <property type="gene ID" value="PRUPE_1G284400"/>
</dbReference>
<dbReference type="EMBL" id="CM007651">
    <property type="protein sequence ID" value="ONI30959.1"/>
    <property type="molecule type" value="Genomic_DNA"/>
</dbReference>
<keyword evidence="3" id="KW-1185">Reference proteome</keyword>
<dbReference type="AlphaFoldDB" id="A0A251R4I1"/>
<gene>
    <name evidence="2" type="ORF">PRUPE_1G284400</name>
</gene>
<reference evidence="2 3" key="1">
    <citation type="journal article" date="2013" name="Nat. Genet.">
        <title>The high-quality draft genome of peach (Prunus persica) identifies unique patterns of genetic diversity, domestication and genome evolution.</title>
        <authorList>
            <consortium name="International Peach Genome Initiative"/>
            <person name="Verde I."/>
            <person name="Abbott A.G."/>
            <person name="Scalabrin S."/>
            <person name="Jung S."/>
            <person name="Shu S."/>
            <person name="Marroni F."/>
            <person name="Zhebentyayeva T."/>
            <person name="Dettori M.T."/>
            <person name="Grimwood J."/>
            <person name="Cattonaro F."/>
            <person name="Zuccolo A."/>
            <person name="Rossini L."/>
            <person name="Jenkins J."/>
            <person name="Vendramin E."/>
            <person name="Meisel L.A."/>
            <person name="Decroocq V."/>
            <person name="Sosinski B."/>
            <person name="Prochnik S."/>
            <person name="Mitros T."/>
            <person name="Policriti A."/>
            <person name="Cipriani G."/>
            <person name="Dondini L."/>
            <person name="Ficklin S."/>
            <person name="Goodstein D.M."/>
            <person name="Xuan P."/>
            <person name="Del Fabbro C."/>
            <person name="Aramini V."/>
            <person name="Copetti D."/>
            <person name="Gonzalez S."/>
            <person name="Horner D.S."/>
            <person name="Falchi R."/>
            <person name="Lucas S."/>
            <person name="Mica E."/>
            <person name="Maldonado J."/>
            <person name="Lazzari B."/>
            <person name="Bielenberg D."/>
            <person name="Pirona R."/>
            <person name="Miculan M."/>
            <person name="Barakat A."/>
            <person name="Testolin R."/>
            <person name="Stella A."/>
            <person name="Tartarini S."/>
            <person name="Tonutti P."/>
            <person name="Arus P."/>
            <person name="Orellana A."/>
            <person name="Wells C."/>
            <person name="Main D."/>
            <person name="Vizzotto G."/>
            <person name="Silva H."/>
            <person name="Salamini F."/>
            <person name="Schmutz J."/>
            <person name="Morgante M."/>
            <person name="Rokhsar D.S."/>
        </authorList>
    </citation>
    <scope>NUCLEOTIDE SEQUENCE [LARGE SCALE GENOMIC DNA]</scope>
    <source>
        <strain evidence="3">cv. Nemared</strain>
    </source>
</reference>
<dbReference type="Proteomes" id="UP000006882">
    <property type="component" value="Chromosome G1"/>
</dbReference>
<sequence length="108" mass="12446">MNSIVSGNQNRASYRSEREAHTRSIRSLKKIALQFPDPQYFSGNERNLSNSWTNVFKFKLNNHVVHNPKGKYHTIRFRLAIKKLSSIRSTADSDKLPRSMHSSPSQTT</sequence>
<protein>
    <submittedName>
        <fullName evidence="2">Uncharacterized protein</fullName>
    </submittedName>
</protein>